<name>A0A4Y3KHN4_9CELL</name>
<dbReference type="CDD" id="cd03024">
    <property type="entry name" value="DsbA_FrnE"/>
    <property type="match status" value="1"/>
</dbReference>
<dbReference type="Proteomes" id="UP000320461">
    <property type="component" value="Unassembled WGS sequence"/>
</dbReference>
<evidence type="ECO:0000313" key="2">
    <source>
        <dbReference type="EMBL" id="GEA83921.1"/>
    </source>
</evidence>
<dbReference type="Pfam" id="PF01323">
    <property type="entry name" value="DSBA"/>
    <property type="match status" value="1"/>
</dbReference>
<organism evidence="2 3">
    <name type="scientific">Cellulomonas gelida</name>
    <dbReference type="NCBI Taxonomy" id="1712"/>
    <lineage>
        <taxon>Bacteria</taxon>
        <taxon>Bacillati</taxon>
        <taxon>Actinomycetota</taxon>
        <taxon>Actinomycetes</taxon>
        <taxon>Micrococcales</taxon>
        <taxon>Cellulomonadaceae</taxon>
        <taxon>Cellulomonas</taxon>
    </lineage>
</organism>
<feature type="domain" description="DSBA-like thioredoxin" evidence="1">
    <location>
        <begin position="14"/>
        <end position="223"/>
    </location>
</feature>
<dbReference type="RefSeq" id="WP_141369580.1">
    <property type="nucleotide sequence ID" value="NZ_BJLQ01000009.1"/>
</dbReference>
<dbReference type="InterPro" id="IPR036249">
    <property type="entry name" value="Thioredoxin-like_sf"/>
</dbReference>
<evidence type="ECO:0000313" key="3">
    <source>
        <dbReference type="Proteomes" id="UP000320461"/>
    </source>
</evidence>
<dbReference type="GO" id="GO:0016491">
    <property type="term" value="F:oxidoreductase activity"/>
    <property type="evidence" value="ECO:0007669"/>
    <property type="project" value="InterPro"/>
</dbReference>
<dbReference type="AlphaFoldDB" id="A0A4Y3KHN4"/>
<dbReference type="Gene3D" id="3.40.30.10">
    <property type="entry name" value="Glutaredoxin"/>
    <property type="match status" value="1"/>
</dbReference>
<dbReference type="PANTHER" id="PTHR13887:SF41">
    <property type="entry name" value="THIOREDOXIN SUPERFAMILY PROTEIN"/>
    <property type="match status" value="1"/>
</dbReference>
<protein>
    <submittedName>
        <fullName evidence="2">DSBA oxidoreductase</fullName>
    </submittedName>
</protein>
<evidence type="ECO:0000259" key="1">
    <source>
        <dbReference type="Pfam" id="PF01323"/>
    </source>
</evidence>
<reference evidence="2 3" key="1">
    <citation type="submission" date="2019-06" db="EMBL/GenBank/DDBJ databases">
        <title>Whole genome shotgun sequence of Cellulomonas gelida NBRC 3748.</title>
        <authorList>
            <person name="Hosoyama A."/>
            <person name="Uohara A."/>
            <person name="Ohji S."/>
            <person name="Ichikawa N."/>
        </authorList>
    </citation>
    <scope>NUCLEOTIDE SEQUENCE [LARGE SCALE GENOMIC DNA]</scope>
    <source>
        <strain evidence="2 3">NBRC 3748</strain>
    </source>
</reference>
<keyword evidence="3" id="KW-1185">Reference proteome</keyword>
<gene>
    <name evidence="2" type="ORF">CGE01nite_11720</name>
</gene>
<dbReference type="InterPro" id="IPR001853">
    <property type="entry name" value="DSBA-like_thioredoxin_dom"/>
</dbReference>
<dbReference type="EMBL" id="BJLQ01000009">
    <property type="protein sequence ID" value="GEA83921.1"/>
    <property type="molecule type" value="Genomic_DNA"/>
</dbReference>
<sequence length="252" mass="27130">MSIPTLNAVRTVAVEVWSDIACPWCFIGKRRFADALAAFPHREHVEVVWRSYQLSPDTPRGPGRPEVEALAEMKGLSTERVQQMFAHVTAVAAEVGLRYDFDTVLAFNSYDAHRLTHLARAVGGPALAERTVEVLFSAHFERGEDLGVDSSLVAVAREAGFAAAGYDDEAVALFLAGDEQSDAVEADIAAARELGVSGVPFFVVDRRYAVSGAQPAEVFTQLLEAGWREANPLQTIAGDPSAHACVDDSCAI</sequence>
<accession>A0A4Y3KHN4</accession>
<dbReference type="SUPFAM" id="SSF52833">
    <property type="entry name" value="Thioredoxin-like"/>
    <property type="match status" value="1"/>
</dbReference>
<proteinExistence type="predicted"/>
<dbReference type="OrthoDB" id="9799122at2"/>
<dbReference type="PANTHER" id="PTHR13887">
    <property type="entry name" value="GLUTATHIONE S-TRANSFERASE KAPPA"/>
    <property type="match status" value="1"/>
</dbReference>
<comment type="caution">
    <text evidence="2">The sequence shown here is derived from an EMBL/GenBank/DDBJ whole genome shotgun (WGS) entry which is preliminary data.</text>
</comment>